<dbReference type="AlphaFoldDB" id="A0A1F4RYV5"/>
<keyword evidence="3" id="KW-0418">Kinase</keyword>
<dbReference type="GO" id="GO:0004674">
    <property type="term" value="F:protein serine/threonine kinase activity"/>
    <property type="evidence" value="ECO:0007669"/>
    <property type="project" value="InterPro"/>
</dbReference>
<gene>
    <name evidence="7" type="ORF">A2290_02535</name>
</gene>
<dbReference type="Proteomes" id="UP000177905">
    <property type="component" value="Unassembled WGS sequence"/>
</dbReference>
<evidence type="ECO:0000256" key="1">
    <source>
        <dbReference type="ARBA" id="ARBA00022679"/>
    </source>
</evidence>
<name>A0A1F4RYV5_UNCSA</name>
<dbReference type="EMBL" id="MEUA01000057">
    <property type="protein sequence ID" value="OGC13362.1"/>
    <property type="molecule type" value="Genomic_DNA"/>
</dbReference>
<keyword evidence="1" id="KW-0808">Transferase</keyword>
<accession>A0A1F4RYV5</accession>
<feature type="domain" description="Protein kinase" evidence="6">
    <location>
        <begin position="111"/>
        <end position="367"/>
    </location>
</feature>
<dbReference type="GO" id="GO:0016020">
    <property type="term" value="C:membrane"/>
    <property type="evidence" value="ECO:0007669"/>
    <property type="project" value="TreeGrafter"/>
</dbReference>
<sequence length="371" mass="41408">MIQASQIHDGHIAPPKIPTGQPTNLTATAKALTALTARMASATTRTKALLELKRDPTKKNPRVRMEGITFENVLSHDGYYAVEAPSTEAAEIKAGERMVLATRSSFPDPEKMLLVEALIGRTHTCYKATLERGEPVAIKMLSSNTFDHTLWQKIFASESRMLGFLNNCQATPNIIATDKNCIITKYIEGVTLQEMLDSEERIDPWIAFTIALKILQALEDIYFSSNGNIVHLKITPSNILVDKEGNFIITGFSSATQEGKKPLNKWYGDPKYLAPEVMRENYLAAKQADMYSVGAMLYEMVAGSPIIDVKDISEFIDENSMNQKSLMIKKEAIPELMLPFLNKLIDFSPNQRFNSYREALALAEKILKAII</sequence>
<evidence type="ECO:0000313" key="7">
    <source>
        <dbReference type="EMBL" id="OGC13362.1"/>
    </source>
</evidence>
<evidence type="ECO:0000256" key="3">
    <source>
        <dbReference type="ARBA" id="ARBA00022777"/>
    </source>
</evidence>
<dbReference type="GO" id="GO:0005776">
    <property type="term" value="C:autophagosome"/>
    <property type="evidence" value="ECO:0007669"/>
    <property type="project" value="TreeGrafter"/>
</dbReference>
<reference evidence="7 8" key="1">
    <citation type="journal article" date="2016" name="Nat. Commun.">
        <title>Thousands of microbial genomes shed light on interconnected biogeochemical processes in an aquifer system.</title>
        <authorList>
            <person name="Anantharaman K."/>
            <person name="Brown C.T."/>
            <person name="Hug L.A."/>
            <person name="Sharon I."/>
            <person name="Castelle C.J."/>
            <person name="Probst A.J."/>
            <person name="Thomas B.C."/>
            <person name="Singh A."/>
            <person name="Wilkins M.J."/>
            <person name="Karaoz U."/>
            <person name="Brodie E.L."/>
            <person name="Williams K.H."/>
            <person name="Hubbard S.S."/>
            <person name="Banfield J.F."/>
        </authorList>
    </citation>
    <scope>NUCLEOTIDE SEQUENCE [LARGE SCALE GENOMIC DNA]</scope>
</reference>
<organism evidence="7 8">
    <name type="scientific">candidate division WOR-1 bacterium RIFOXYB2_FULL_36_35</name>
    <dbReference type="NCBI Taxonomy" id="1802578"/>
    <lineage>
        <taxon>Bacteria</taxon>
        <taxon>Bacillati</taxon>
        <taxon>Saganbacteria</taxon>
    </lineage>
</organism>
<dbReference type="InterPro" id="IPR011009">
    <property type="entry name" value="Kinase-like_dom_sf"/>
</dbReference>
<dbReference type="GO" id="GO:0005524">
    <property type="term" value="F:ATP binding"/>
    <property type="evidence" value="ECO:0007669"/>
    <property type="project" value="UniProtKB-KW"/>
</dbReference>
<protein>
    <recommendedName>
        <fullName evidence="6">Protein kinase domain-containing protein</fullName>
    </recommendedName>
</protein>
<evidence type="ECO:0000256" key="5">
    <source>
        <dbReference type="SAM" id="MobiDB-lite"/>
    </source>
</evidence>
<dbReference type="InterPro" id="IPR045269">
    <property type="entry name" value="Atg1-like"/>
</dbReference>
<dbReference type="PROSITE" id="PS50011">
    <property type="entry name" value="PROTEIN_KINASE_DOM"/>
    <property type="match status" value="1"/>
</dbReference>
<evidence type="ECO:0000256" key="4">
    <source>
        <dbReference type="ARBA" id="ARBA00022840"/>
    </source>
</evidence>
<evidence type="ECO:0000256" key="2">
    <source>
        <dbReference type="ARBA" id="ARBA00022741"/>
    </source>
</evidence>
<proteinExistence type="predicted"/>
<dbReference type="SUPFAM" id="SSF56112">
    <property type="entry name" value="Protein kinase-like (PK-like)"/>
    <property type="match status" value="1"/>
</dbReference>
<keyword evidence="2" id="KW-0547">Nucleotide-binding</keyword>
<dbReference type="InterPro" id="IPR000719">
    <property type="entry name" value="Prot_kinase_dom"/>
</dbReference>
<dbReference type="GO" id="GO:0000407">
    <property type="term" value="C:phagophore assembly site"/>
    <property type="evidence" value="ECO:0007669"/>
    <property type="project" value="TreeGrafter"/>
</dbReference>
<dbReference type="PANTHER" id="PTHR24348:SF22">
    <property type="entry name" value="NON-SPECIFIC SERINE_THREONINE PROTEIN KINASE"/>
    <property type="match status" value="1"/>
</dbReference>
<dbReference type="Pfam" id="PF00069">
    <property type="entry name" value="Pkinase"/>
    <property type="match status" value="1"/>
</dbReference>
<dbReference type="GO" id="GO:0005829">
    <property type="term" value="C:cytosol"/>
    <property type="evidence" value="ECO:0007669"/>
    <property type="project" value="TreeGrafter"/>
</dbReference>
<keyword evidence="4" id="KW-0067">ATP-binding</keyword>
<evidence type="ECO:0000313" key="8">
    <source>
        <dbReference type="Proteomes" id="UP000177905"/>
    </source>
</evidence>
<comment type="caution">
    <text evidence="7">The sequence shown here is derived from an EMBL/GenBank/DDBJ whole genome shotgun (WGS) entry which is preliminary data.</text>
</comment>
<evidence type="ECO:0000259" key="6">
    <source>
        <dbReference type="PROSITE" id="PS50011"/>
    </source>
</evidence>
<feature type="region of interest" description="Disordered" evidence="5">
    <location>
        <begin position="1"/>
        <end position="22"/>
    </location>
</feature>
<dbReference type="Gene3D" id="1.10.510.10">
    <property type="entry name" value="Transferase(Phosphotransferase) domain 1"/>
    <property type="match status" value="1"/>
</dbReference>
<dbReference type="PANTHER" id="PTHR24348">
    <property type="entry name" value="SERINE/THREONINE-PROTEIN KINASE UNC-51-RELATED"/>
    <property type="match status" value="1"/>
</dbReference>